<dbReference type="PANTHER" id="PTHR42693">
    <property type="entry name" value="ARYLSULFATASE FAMILY MEMBER"/>
    <property type="match status" value="1"/>
</dbReference>
<name>A0A5B9QVV3_9BACT</name>
<keyword evidence="10" id="KW-1185">Reference proteome</keyword>
<sequence length="463" mass="51738">MPAKPNIVLIMADDLGGRDLPAYGNRFNEAPNIDRLAAEGMRFRNAYAAPVCSATRASIQSGQYPARVGIFDFIPGHWRPYEKVIVPTHRTQHLPEDIVTLGDAMQAAGYKTGYFGKWHLHNGRQNLPNTRGYDTAHMYAGGGFYSPKFVPPYNGGGGQRLSTQLTEMSIDFMKENKQQPFFLFLSHYDVHVQLDADKDLIDKYLSKPKAADYPSNAVYAAMIEHVDDSVGEMLQAIEELGLADNTIFIFYSDNGGVDNRFDNVPLLTGKGKAAYPEGHPLTYIATSNAPLRAGKGTLYEGGIRVPLVVRWPGKVPAGSTSDAIVCSADFYPTFLDVGQGKAPPQQVLDGVSMLPALTKNSFDSSREVFTHYPVFHHEQPMSALRKGDWKIVENLVSGEFELFNLKYDVNEMTDLKFSYAEKTAEMKEALDKWQRDTNAQHPVPNPDFDPARRYEWGKHPYRQ</sequence>
<comment type="cofactor">
    <cofactor evidence="1">
        <name>Ca(2+)</name>
        <dbReference type="ChEBI" id="CHEBI:29108"/>
    </cofactor>
</comment>
<keyword evidence="6" id="KW-0106">Calcium</keyword>
<comment type="similarity">
    <text evidence="2">Belongs to the sulfatase family.</text>
</comment>
<evidence type="ECO:0000256" key="3">
    <source>
        <dbReference type="ARBA" id="ARBA00022723"/>
    </source>
</evidence>
<organism evidence="9 10">
    <name type="scientific">Roseimaritima ulvae</name>
    <dbReference type="NCBI Taxonomy" id="980254"/>
    <lineage>
        <taxon>Bacteria</taxon>
        <taxon>Pseudomonadati</taxon>
        <taxon>Planctomycetota</taxon>
        <taxon>Planctomycetia</taxon>
        <taxon>Pirellulales</taxon>
        <taxon>Pirellulaceae</taxon>
        <taxon>Roseimaritima</taxon>
    </lineage>
</organism>
<evidence type="ECO:0000256" key="1">
    <source>
        <dbReference type="ARBA" id="ARBA00001913"/>
    </source>
</evidence>
<reference evidence="9 10" key="1">
    <citation type="submission" date="2019-08" db="EMBL/GenBank/DDBJ databases">
        <title>Deep-cultivation of Planctomycetes and their phenomic and genomic characterization uncovers novel biology.</title>
        <authorList>
            <person name="Wiegand S."/>
            <person name="Jogler M."/>
            <person name="Boedeker C."/>
            <person name="Pinto D."/>
            <person name="Vollmers J."/>
            <person name="Rivas-Marin E."/>
            <person name="Kohn T."/>
            <person name="Peeters S.H."/>
            <person name="Heuer A."/>
            <person name="Rast P."/>
            <person name="Oberbeckmann S."/>
            <person name="Bunk B."/>
            <person name="Jeske O."/>
            <person name="Meyerdierks A."/>
            <person name="Storesund J.E."/>
            <person name="Kallscheuer N."/>
            <person name="Luecker S."/>
            <person name="Lage O.M."/>
            <person name="Pohl T."/>
            <person name="Merkel B.J."/>
            <person name="Hornburger P."/>
            <person name="Mueller R.-W."/>
            <person name="Bruemmer F."/>
            <person name="Labrenz M."/>
            <person name="Spormann A.M."/>
            <person name="Op den Camp H."/>
            <person name="Overmann J."/>
            <person name="Amann R."/>
            <person name="Jetten M.S.M."/>
            <person name="Mascher T."/>
            <person name="Medema M.H."/>
            <person name="Devos D.P."/>
            <person name="Kaster A.-K."/>
            <person name="Ovreas L."/>
            <person name="Rohde M."/>
            <person name="Galperin M.Y."/>
            <person name="Jogler C."/>
        </authorList>
    </citation>
    <scope>NUCLEOTIDE SEQUENCE [LARGE SCALE GENOMIC DNA]</scope>
    <source>
        <strain evidence="9 10">UC8</strain>
    </source>
</reference>
<gene>
    <name evidence="9" type="primary">atsA_50</name>
    <name evidence="9" type="ORF">UC8_52190</name>
</gene>
<accession>A0A5B9QVV3</accession>
<keyword evidence="5 9" id="KW-0378">Hydrolase</keyword>
<feature type="domain" description="Sulfatase N-terminal" evidence="8">
    <location>
        <begin position="5"/>
        <end position="337"/>
    </location>
</feature>
<evidence type="ECO:0000256" key="5">
    <source>
        <dbReference type="ARBA" id="ARBA00022801"/>
    </source>
</evidence>
<dbReference type="AlphaFoldDB" id="A0A5B9QVV3"/>
<dbReference type="Proteomes" id="UP000325286">
    <property type="component" value="Chromosome"/>
</dbReference>
<dbReference type="Gene3D" id="3.30.1120.10">
    <property type="match status" value="1"/>
</dbReference>
<evidence type="ECO:0000256" key="7">
    <source>
        <dbReference type="SAM" id="MobiDB-lite"/>
    </source>
</evidence>
<dbReference type="GO" id="GO:0046872">
    <property type="term" value="F:metal ion binding"/>
    <property type="evidence" value="ECO:0007669"/>
    <property type="project" value="UniProtKB-KW"/>
</dbReference>
<dbReference type="OrthoDB" id="9783154at2"/>
<dbReference type="CDD" id="cd16144">
    <property type="entry name" value="ARS_like"/>
    <property type="match status" value="1"/>
</dbReference>
<dbReference type="GO" id="GO:0004065">
    <property type="term" value="F:arylsulfatase activity"/>
    <property type="evidence" value="ECO:0007669"/>
    <property type="project" value="UniProtKB-EC"/>
</dbReference>
<dbReference type="EMBL" id="CP042914">
    <property type="protein sequence ID" value="QEG43174.1"/>
    <property type="molecule type" value="Genomic_DNA"/>
</dbReference>
<proteinExistence type="inferred from homology"/>
<evidence type="ECO:0000259" key="8">
    <source>
        <dbReference type="Pfam" id="PF00884"/>
    </source>
</evidence>
<evidence type="ECO:0000313" key="9">
    <source>
        <dbReference type="EMBL" id="QEG43174.1"/>
    </source>
</evidence>
<dbReference type="InterPro" id="IPR050738">
    <property type="entry name" value="Sulfatase"/>
</dbReference>
<protein>
    <submittedName>
        <fullName evidence="9">Arylsulfatase</fullName>
        <ecNumber evidence="9">3.1.6.1</ecNumber>
    </submittedName>
</protein>
<dbReference type="InterPro" id="IPR017850">
    <property type="entry name" value="Alkaline_phosphatase_core_sf"/>
</dbReference>
<evidence type="ECO:0000256" key="6">
    <source>
        <dbReference type="ARBA" id="ARBA00022837"/>
    </source>
</evidence>
<dbReference type="Gene3D" id="3.40.720.10">
    <property type="entry name" value="Alkaline Phosphatase, subunit A"/>
    <property type="match status" value="1"/>
</dbReference>
<feature type="compositionally biased region" description="Basic and acidic residues" evidence="7">
    <location>
        <begin position="449"/>
        <end position="463"/>
    </location>
</feature>
<evidence type="ECO:0000256" key="4">
    <source>
        <dbReference type="ARBA" id="ARBA00022729"/>
    </source>
</evidence>
<dbReference type="EC" id="3.1.6.1" evidence="9"/>
<feature type="region of interest" description="Disordered" evidence="7">
    <location>
        <begin position="435"/>
        <end position="463"/>
    </location>
</feature>
<dbReference type="Pfam" id="PF00884">
    <property type="entry name" value="Sulfatase"/>
    <property type="match status" value="1"/>
</dbReference>
<keyword evidence="4" id="KW-0732">Signal</keyword>
<keyword evidence="3" id="KW-0479">Metal-binding</keyword>
<dbReference type="PANTHER" id="PTHR42693:SF42">
    <property type="entry name" value="ARYLSULFATASE G"/>
    <property type="match status" value="1"/>
</dbReference>
<dbReference type="SUPFAM" id="SSF53649">
    <property type="entry name" value="Alkaline phosphatase-like"/>
    <property type="match status" value="1"/>
</dbReference>
<evidence type="ECO:0000313" key="10">
    <source>
        <dbReference type="Proteomes" id="UP000325286"/>
    </source>
</evidence>
<dbReference type="InterPro" id="IPR000917">
    <property type="entry name" value="Sulfatase_N"/>
</dbReference>
<evidence type="ECO:0000256" key="2">
    <source>
        <dbReference type="ARBA" id="ARBA00008779"/>
    </source>
</evidence>
<dbReference type="KEGG" id="rul:UC8_52190"/>